<sequence length="51" mass="5730">MHCRIYASRPSPCREFSPSGENGQRNEACDRARAAYGLPALTPVVSHERER</sequence>
<dbReference type="EMBL" id="LT615367">
    <property type="protein sequence ID" value="SLM63139.1"/>
    <property type="molecule type" value="Genomic_DNA"/>
</dbReference>
<dbReference type="AlphaFoldDB" id="A0A375AC31"/>
<feature type="region of interest" description="Disordered" evidence="1">
    <location>
        <begin position="1"/>
        <end position="27"/>
    </location>
</feature>
<name>A0A375AC31_9GAMM</name>
<keyword evidence="3" id="KW-1185">Reference proteome</keyword>
<protein>
    <submittedName>
        <fullName evidence="2">Ferredoxin</fullName>
    </submittedName>
</protein>
<gene>
    <name evidence="2" type="ORF">DAQ1742_02235</name>
</gene>
<evidence type="ECO:0000313" key="2">
    <source>
        <dbReference type="EMBL" id="SLM63139.1"/>
    </source>
</evidence>
<organism evidence="2 3">
    <name type="scientific">Dickeya aquatica</name>
    <dbReference type="NCBI Taxonomy" id="1401087"/>
    <lineage>
        <taxon>Bacteria</taxon>
        <taxon>Pseudomonadati</taxon>
        <taxon>Pseudomonadota</taxon>
        <taxon>Gammaproteobacteria</taxon>
        <taxon>Enterobacterales</taxon>
        <taxon>Pectobacteriaceae</taxon>
        <taxon>Dickeya</taxon>
    </lineage>
</organism>
<accession>A0A375AC31</accession>
<evidence type="ECO:0000313" key="3">
    <source>
        <dbReference type="Proteomes" id="UP000294820"/>
    </source>
</evidence>
<evidence type="ECO:0000256" key="1">
    <source>
        <dbReference type="SAM" id="MobiDB-lite"/>
    </source>
</evidence>
<dbReference type="KEGG" id="daq:DAQ1742_02235"/>
<reference evidence="2 3" key="1">
    <citation type="submission" date="2016-09" db="EMBL/GenBank/DDBJ databases">
        <authorList>
            <person name="Reverchon S."/>
            <person name="Nasser W."/>
            <person name="Leonard S."/>
            <person name="Brochier C."/>
            <person name="Duprey A."/>
        </authorList>
    </citation>
    <scope>NUCLEOTIDE SEQUENCE [LARGE SCALE GENOMIC DNA]</scope>
    <source>
        <strain evidence="2 3">174/2</strain>
    </source>
</reference>
<proteinExistence type="predicted"/>
<dbReference type="Proteomes" id="UP000294820">
    <property type="component" value="Chromosome 1"/>
</dbReference>